<accession>A0A1M6FDY4</accession>
<dbReference type="PROSITE" id="PS00211">
    <property type="entry name" value="ABC_TRANSPORTER_1"/>
    <property type="match status" value="1"/>
</dbReference>
<gene>
    <name evidence="6" type="ORF">SAMN05444401_1907</name>
</gene>
<dbReference type="SMART" id="SM00382">
    <property type="entry name" value="AAA"/>
    <property type="match status" value="1"/>
</dbReference>
<dbReference type="Gene3D" id="3.40.50.300">
    <property type="entry name" value="P-loop containing nucleotide triphosphate hydrolases"/>
    <property type="match status" value="1"/>
</dbReference>
<dbReference type="InterPro" id="IPR003439">
    <property type="entry name" value="ABC_transporter-like_ATP-bd"/>
</dbReference>
<comment type="similarity">
    <text evidence="1">Belongs to the ABC transporter superfamily.</text>
</comment>
<evidence type="ECO:0000259" key="5">
    <source>
        <dbReference type="PROSITE" id="PS50893"/>
    </source>
</evidence>
<dbReference type="STRING" id="1121298.SAMN05444401_1907"/>
<evidence type="ECO:0000256" key="3">
    <source>
        <dbReference type="ARBA" id="ARBA00022741"/>
    </source>
</evidence>
<dbReference type="PANTHER" id="PTHR43335">
    <property type="entry name" value="ABC TRANSPORTER, ATP-BINDING PROTEIN"/>
    <property type="match status" value="1"/>
</dbReference>
<reference evidence="6 7" key="1">
    <citation type="submission" date="2016-11" db="EMBL/GenBank/DDBJ databases">
        <authorList>
            <person name="Jaros S."/>
            <person name="Januszkiewicz K."/>
            <person name="Wedrychowicz H."/>
        </authorList>
    </citation>
    <scope>NUCLEOTIDE SEQUENCE [LARGE SCALE GENOMIC DNA]</scope>
    <source>
        <strain evidence="6 7">DSM 21864</strain>
    </source>
</reference>
<sequence>MNVLKVNNLDFNYGRFQALKDISFEVSNGVVGILGPNGAGKSTTIKLITTLFDIQKGDIFLSNLDYKKDLKEIRKRMGYLPQEFSVYGNLKGREFLEIIASLKLKYDNQEISNHIDKIINELDMSAYIDKKIKQYSGGMKQKLGFAQVIIGNPSLIVVDEPTVGLDPEQRNYIRELLPIISKDRIVLITTHIVEDIEYYCDYLLVIKEGRLIYKGTKENFINEIDGMLWEADVDAEMFNKISSNSKIILNQRKDNFAHVKYISKTPLTDNSQKITPNLQEAYIAYNKINDNKIYNYD</sequence>
<evidence type="ECO:0000313" key="6">
    <source>
        <dbReference type="EMBL" id="SHI95887.1"/>
    </source>
</evidence>
<dbReference type="GO" id="GO:0016887">
    <property type="term" value="F:ATP hydrolysis activity"/>
    <property type="evidence" value="ECO:0007669"/>
    <property type="project" value="InterPro"/>
</dbReference>
<dbReference type="EMBL" id="FQZO01000002">
    <property type="protein sequence ID" value="SHI95887.1"/>
    <property type="molecule type" value="Genomic_DNA"/>
</dbReference>
<dbReference type="Pfam" id="PF00005">
    <property type="entry name" value="ABC_tran"/>
    <property type="match status" value="1"/>
</dbReference>
<dbReference type="InterPro" id="IPR003593">
    <property type="entry name" value="AAA+_ATPase"/>
</dbReference>
<dbReference type="PROSITE" id="PS50893">
    <property type="entry name" value="ABC_TRANSPORTER_2"/>
    <property type="match status" value="1"/>
</dbReference>
<evidence type="ECO:0000313" key="7">
    <source>
        <dbReference type="Proteomes" id="UP000184080"/>
    </source>
</evidence>
<dbReference type="InterPro" id="IPR017871">
    <property type="entry name" value="ABC_transporter-like_CS"/>
</dbReference>
<organism evidence="6 7">
    <name type="scientific">Clostridium amylolyticum</name>
    <dbReference type="NCBI Taxonomy" id="1121298"/>
    <lineage>
        <taxon>Bacteria</taxon>
        <taxon>Bacillati</taxon>
        <taxon>Bacillota</taxon>
        <taxon>Clostridia</taxon>
        <taxon>Eubacteriales</taxon>
        <taxon>Clostridiaceae</taxon>
        <taxon>Clostridium</taxon>
    </lineage>
</organism>
<protein>
    <submittedName>
        <fullName evidence="6">ABC-type multidrug transport system, ATPase component</fullName>
    </submittedName>
</protein>
<dbReference type="PANTHER" id="PTHR43335:SF2">
    <property type="entry name" value="ABC TRANSPORTER, ATP-BINDING PROTEIN"/>
    <property type="match status" value="1"/>
</dbReference>
<dbReference type="AlphaFoldDB" id="A0A1M6FDY4"/>
<keyword evidence="2" id="KW-0813">Transport</keyword>
<dbReference type="RefSeq" id="WP_083599815.1">
    <property type="nucleotide sequence ID" value="NZ_FQZO01000002.1"/>
</dbReference>
<dbReference type="OrthoDB" id="9804819at2"/>
<evidence type="ECO:0000256" key="1">
    <source>
        <dbReference type="ARBA" id="ARBA00005417"/>
    </source>
</evidence>
<dbReference type="InterPro" id="IPR027417">
    <property type="entry name" value="P-loop_NTPase"/>
</dbReference>
<dbReference type="GO" id="GO:0005524">
    <property type="term" value="F:ATP binding"/>
    <property type="evidence" value="ECO:0007669"/>
    <property type="project" value="UniProtKB-KW"/>
</dbReference>
<proteinExistence type="inferred from homology"/>
<keyword evidence="3" id="KW-0547">Nucleotide-binding</keyword>
<keyword evidence="4" id="KW-0067">ATP-binding</keyword>
<evidence type="ECO:0000256" key="2">
    <source>
        <dbReference type="ARBA" id="ARBA00022448"/>
    </source>
</evidence>
<dbReference type="SUPFAM" id="SSF52540">
    <property type="entry name" value="P-loop containing nucleoside triphosphate hydrolases"/>
    <property type="match status" value="1"/>
</dbReference>
<feature type="domain" description="ABC transporter" evidence="5">
    <location>
        <begin position="4"/>
        <end position="233"/>
    </location>
</feature>
<keyword evidence="7" id="KW-1185">Reference proteome</keyword>
<dbReference type="Proteomes" id="UP000184080">
    <property type="component" value="Unassembled WGS sequence"/>
</dbReference>
<name>A0A1M6FDY4_9CLOT</name>
<evidence type="ECO:0000256" key="4">
    <source>
        <dbReference type="ARBA" id="ARBA00022840"/>
    </source>
</evidence>